<sequence length="210" mass="23311">MFTDRKEAGDQLADKLLGYKGQDVVVMAIPRGGLPLGEIIAKTLEAPLEVALSKKIGHPFNKEYAIGAVSLKSRVLSDNIDVENSYIEEETIRIRKKLEKHHNMFYTNREPSSLEGRTVIIVDDGIATGNTILATVELVGHQQPKAIIVAIPVAPSSAIRKLKHHPNVDEVVCLEVPYDFRAVGQYYQHFPQVSDAKAIKTMQQTAKEKQ</sequence>
<dbReference type="Gene3D" id="3.40.50.2020">
    <property type="match status" value="1"/>
</dbReference>
<organism evidence="2 3">
    <name type="scientific">Arenibacter aquaticus</name>
    <dbReference type="NCBI Taxonomy" id="2489054"/>
    <lineage>
        <taxon>Bacteria</taxon>
        <taxon>Pseudomonadati</taxon>
        <taxon>Bacteroidota</taxon>
        <taxon>Flavobacteriia</taxon>
        <taxon>Flavobacteriales</taxon>
        <taxon>Flavobacteriaceae</taxon>
        <taxon>Arenibacter</taxon>
    </lineage>
</organism>
<dbReference type="Gene3D" id="3.30.1310.20">
    <property type="entry name" value="PRTase-like"/>
    <property type="match status" value="1"/>
</dbReference>
<keyword evidence="2" id="KW-0328">Glycosyltransferase</keyword>
<comment type="caution">
    <text evidence="2">The sequence shown here is derived from an EMBL/GenBank/DDBJ whole genome shotgun (WGS) entry which is preliminary data.</text>
</comment>
<dbReference type="GO" id="GO:0016757">
    <property type="term" value="F:glycosyltransferase activity"/>
    <property type="evidence" value="ECO:0007669"/>
    <property type="project" value="UniProtKB-KW"/>
</dbReference>
<dbReference type="AlphaFoldDB" id="A0A3S0BZH9"/>
<evidence type="ECO:0000313" key="3">
    <source>
        <dbReference type="Proteomes" id="UP000267585"/>
    </source>
</evidence>
<dbReference type="RefSeq" id="WP_126160526.1">
    <property type="nucleotide sequence ID" value="NZ_RQPJ01000001.1"/>
</dbReference>
<dbReference type="Proteomes" id="UP000267585">
    <property type="component" value="Unassembled WGS sequence"/>
</dbReference>
<dbReference type="InterPro" id="IPR000836">
    <property type="entry name" value="PRTase_dom"/>
</dbReference>
<dbReference type="InterPro" id="IPR029057">
    <property type="entry name" value="PRTase-like"/>
</dbReference>
<keyword evidence="2" id="KW-0808">Transferase</keyword>
<dbReference type="CDD" id="cd06223">
    <property type="entry name" value="PRTases_typeI"/>
    <property type="match status" value="1"/>
</dbReference>
<dbReference type="EMBL" id="RQPJ01000001">
    <property type="protein sequence ID" value="RTE55223.1"/>
    <property type="molecule type" value="Genomic_DNA"/>
</dbReference>
<dbReference type="OrthoDB" id="9810066at2"/>
<protein>
    <submittedName>
        <fullName evidence="2">Phosphoribosyltransferase</fullName>
    </submittedName>
</protein>
<gene>
    <name evidence="2" type="ORF">EHW67_01265</name>
</gene>
<dbReference type="SUPFAM" id="SSF53271">
    <property type="entry name" value="PRTase-like"/>
    <property type="match status" value="1"/>
</dbReference>
<name>A0A3S0BZH9_9FLAO</name>
<dbReference type="Pfam" id="PF00156">
    <property type="entry name" value="Pribosyltran"/>
    <property type="match status" value="1"/>
</dbReference>
<evidence type="ECO:0000313" key="2">
    <source>
        <dbReference type="EMBL" id="RTE55223.1"/>
    </source>
</evidence>
<reference evidence="2 3" key="1">
    <citation type="submission" date="2018-11" db="EMBL/GenBank/DDBJ databases">
        <title>Arenibacter aquaticus sp.nov., a marine bacterium isolated from surface seawater in the South China Sea.</title>
        <authorList>
            <person name="Guo J."/>
            <person name="Sun J."/>
        </authorList>
    </citation>
    <scope>NUCLEOTIDE SEQUENCE [LARGE SCALE GENOMIC DNA]</scope>
    <source>
        <strain evidence="2 3">GUO666</strain>
    </source>
</reference>
<feature type="domain" description="Phosphoribosyltransferase" evidence="1">
    <location>
        <begin position="10"/>
        <end position="165"/>
    </location>
</feature>
<proteinExistence type="predicted"/>
<accession>A0A3S0BZH9</accession>
<keyword evidence="3" id="KW-1185">Reference proteome</keyword>
<evidence type="ECO:0000259" key="1">
    <source>
        <dbReference type="Pfam" id="PF00156"/>
    </source>
</evidence>